<evidence type="ECO:0000313" key="1">
    <source>
        <dbReference type="EMBL" id="CAG6592363.1"/>
    </source>
</evidence>
<dbReference type="AlphaFoldDB" id="A0A8D8KLQ8"/>
<dbReference type="EMBL" id="HBUE01329140">
    <property type="protein sequence ID" value="CAG6592363.1"/>
    <property type="molecule type" value="Transcribed_RNA"/>
</dbReference>
<name>A0A8D8KLQ8_CULPI</name>
<protein>
    <submittedName>
        <fullName evidence="1">(northern house mosquito) hypothetical protein</fullName>
    </submittedName>
</protein>
<organism evidence="1">
    <name type="scientific">Culex pipiens</name>
    <name type="common">House mosquito</name>
    <dbReference type="NCBI Taxonomy" id="7175"/>
    <lineage>
        <taxon>Eukaryota</taxon>
        <taxon>Metazoa</taxon>
        <taxon>Ecdysozoa</taxon>
        <taxon>Arthropoda</taxon>
        <taxon>Hexapoda</taxon>
        <taxon>Insecta</taxon>
        <taxon>Pterygota</taxon>
        <taxon>Neoptera</taxon>
        <taxon>Endopterygota</taxon>
        <taxon>Diptera</taxon>
        <taxon>Nematocera</taxon>
        <taxon>Culicoidea</taxon>
        <taxon>Culicidae</taxon>
        <taxon>Culicinae</taxon>
        <taxon>Culicini</taxon>
        <taxon>Culex</taxon>
        <taxon>Culex</taxon>
    </lineage>
</organism>
<dbReference type="EMBL" id="HBUE01222471">
    <property type="protein sequence ID" value="CAG6540294.1"/>
    <property type="molecule type" value="Transcribed_RNA"/>
</dbReference>
<reference evidence="1" key="1">
    <citation type="submission" date="2021-05" db="EMBL/GenBank/DDBJ databases">
        <authorList>
            <person name="Alioto T."/>
            <person name="Alioto T."/>
            <person name="Gomez Garrido J."/>
        </authorList>
    </citation>
    <scope>NUCLEOTIDE SEQUENCE</scope>
</reference>
<sequence length="104" mass="12048">MLTNDQRSRRSETTIMTQPNVYMPRRNETWRRPGRIPPYERLPLTCKSNWQHPFSLVAVLTTPGSFIRTTLPCSPQQRRKILPPATCGMKLRLGGEVKKSDRVL</sequence>
<proteinExistence type="predicted"/>
<accession>A0A8D8KLQ8</accession>